<evidence type="ECO:0000313" key="1">
    <source>
        <dbReference type="EMBL" id="UXI68702.1"/>
    </source>
</evidence>
<keyword evidence="2" id="KW-1185">Reference proteome</keyword>
<accession>A0ABY6BFZ1</accession>
<sequence>MDTVQRDVVILGGGLAGLCLALQLRQRFSDLSIEIIERRRHPLPLAAHKVGESTVEIGAHYFGEVLGLRGHLDSAHIRKFGFRFFFSEGREDLPALTELGVRRVLPTPSFQIDRGILENHLGERVRAAGMAFHDGAVVRTVDLATGNEEHRIGFEHEGTMHHRRARWVIDASGRAGLLKRKLGLAQANGHDANAVWFRIDDKLEIDAWCNDERWRTECQPPERWRSTNHLCGPGYWVWLIPLGSGAHSVGIVCDAAMHPLHTMNTFERAMDWLRRFQPLVWRECDKRSDKLMDFLFLRGFSYGCRQVFSGDRWALTGEAGVFLDPFYSPGSDFIGISNTYITELIAHDRAGTPVAPYAKLYEQFYFSFYENTLSLYRDQYPLFGDAQIMPVKVIWDYAYYWGVLCQIVFQNRLTDLRFLGALRTDLESASALNLRMQAFFRDWLAVSEGRNPAVMLDQGRLDWFHALNATLHDVLDQATAQQRIRDNVNMLQNLAAGIVARAQRACPHLAAPEDLGDASLAPELFEGPAWQTEGVTRCSSGPAFA</sequence>
<evidence type="ECO:0000313" key="2">
    <source>
        <dbReference type="Proteomes" id="UP001064632"/>
    </source>
</evidence>
<name>A0ABY6BFZ1_9GAMM</name>
<dbReference type="PANTHER" id="PTHR43747">
    <property type="entry name" value="FAD-BINDING PROTEIN"/>
    <property type="match status" value="1"/>
</dbReference>
<gene>
    <name evidence="1" type="ORF">N4264_03350</name>
</gene>
<dbReference type="EMBL" id="CP104694">
    <property type="protein sequence ID" value="UXI68702.1"/>
    <property type="molecule type" value="Genomic_DNA"/>
</dbReference>
<dbReference type="RefSeq" id="WP_261695661.1">
    <property type="nucleotide sequence ID" value="NZ_CP104694.1"/>
</dbReference>
<proteinExistence type="predicted"/>
<reference evidence="1" key="1">
    <citation type="submission" date="2022-09" db="EMBL/GenBank/DDBJ databases">
        <title>Tahibacter sp. nov., isolated from a fresh water.</title>
        <authorList>
            <person name="Baek J.H."/>
            <person name="Lee J.K."/>
            <person name="Kim J.M."/>
            <person name="Jeon C.O."/>
        </authorList>
    </citation>
    <scope>NUCLEOTIDE SEQUENCE</scope>
    <source>
        <strain evidence="1">W38</strain>
    </source>
</reference>
<dbReference type="PANTHER" id="PTHR43747:SF1">
    <property type="entry name" value="SLR1998 PROTEIN"/>
    <property type="match status" value="1"/>
</dbReference>
<dbReference type="InterPro" id="IPR050816">
    <property type="entry name" value="Flavin-dep_Halogenase_NPB"/>
</dbReference>
<dbReference type="Proteomes" id="UP001064632">
    <property type="component" value="Chromosome"/>
</dbReference>
<organism evidence="1 2">
    <name type="scientific">Tahibacter amnicola</name>
    <dbReference type="NCBI Taxonomy" id="2976241"/>
    <lineage>
        <taxon>Bacteria</taxon>
        <taxon>Pseudomonadati</taxon>
        <taxon>Pseudomonadota</taxon>
        <taxon>Gammaproteobacteria</taxon>
        <taxon>Lysobacterales</taxon>
        <taxon>Rhodanobacteraceae</taxon>
        <taxon>Tahibacter</taxon>
    </lineage>
</organism>
<protein>
    <submittedName>
        <fullName evidence="1">Tryptophan 7-halogenase</fullName>
    </submittedName>
</protein>
<dbReference type="SUPFAM" id="SSF51905">
    <property type="entry name" value="FAD/NAD(P)-binding domain"/>
    <property type="match status" value="1"/>
</dbReference>
<dbReference type="Pfam" id="PF13450">
    <property type="entry name" value="NAD_binding_8"/>
    <property type="match status" value="1"/>
</dbReference>
<dbReference type="Gene3D" id="3.50.50.60">
    <property type="entry name" value="FAD/NAD(P)-binding domain"/>
    <property type="match status" value="1"/>
</dbReference>
<dbReference type="InterPro" id="IPR036188">
    <property type="entry name" value="FAD/NAD-bd_sf"/>
</dbReference>